<keyword evidence="2" id="KW-1185">Reference proteome</keyword>
<sequence>SVIAVAVNDLPAAQKISGFTGPTAKHLCNLCWQEKSNIGNFNCENWRHHTYQEHMEAATQWRDAQMQKDRDKIFKETGVRWSELLRLPYWDPTRFLETDGMHNLFLSLVQFHFRDLIVIDRPANQEFRRTNPPSAKPGDNK</sequence>
<dbReference type="AlphaFoldDB" id="A0A0D0CCY8"/>
<dbReference type="PANTHER" id="PTHR46579">
    <property type="entry name" value="F5/8 TYPE C DOMAIN-CONTAINING PROTEIN-RELATED"/>
    <property type="match status" value="1"/>
</dbReference>
<organism evidence="1 2">
    <name type="scientific">Paxillus rubicundulus Ve08.2h10</name>
    <dbReference type="NCBI Taxonomy" id="930991"/>
    <lineage>
        <taxon>Eukaryota</taxon>
        <taxon>Fungi</taxon>
        <taxon>Dikarya</taxon>
        <taxon>Basidiomycota</taxon>
        <taxon>Agaricomycotina</taxon>
        <taxon>Agaricomycetes</taxon>
        <taxon>Agaricomycetidae</taxon>
        <taxon>Boletales</taxon>
        <taxon>Paxilineae</taxon>
        <taxon>Paxillaceae</taxon>
        <taxon>Paxillus</taxon>
    </lineage>
</organism>
<gene>
    <name evidence="1" type="ORF">PAXRUDRAFT_158195</name>
</gene>
<protein>
    <submittedName>
        <fullName evidence="1">Uncharacterized protein</fullName>
    </submittedName>
</protein>
<evidence type="ECO:0000313" key="1">
    <source>
        <dbReference type="EMBL" id="KIK80612.1"/>
    </source>
</evidence>
<feature type="non-terminal residue" evidence="1">
    <location>
        <position position="1"/>
    </location>
</feature>
<reference evidence="1 2" key="1">
    <citation type="submission" date="2014-04" db="EMBL/GenBank/DDBJ databases">
        <authorList>
            <consortium name="DOE Joint Genome Institute"/>
            <person name="Kuo A."/>
            <person name="Kohler A."/>
            <person name="Jargeat P."/>
            <person name="Nagy L.G."/>
            <person name="Floudas D."/>
            <person name="Copeland A."/>
            <person name="Barry K.W."/>
            <person name="Cichocki N."/>
            <person name="Veneault-Fourrey C."/>
            <person name="LaButti K."/>
            <person name="Lindquist E.A."/>
            <person name="Lipzen A."/>
            <person name="Lundell T."/>
            <person name="Morin E."/>
            <person name="Murat C."/>
            <person name="Sun H."/>
            <person name="Tunlid A."/>
            <person name="Henrissat B."/>
            <person name="Grigoriev I.V."/>
            <person name="Hibbett D.S."/>
            <person name="Martin F."/>
            <person name="Nordberg H.P."/>
            <person name="Cantor M.N."/>
            <person name="Hua S.X."/>
        </authorList>
    </citation>
    <scope>NUCLEOTIDE SEQUENCE [LARGE SCALE GENOMIC DNA]</scope>
    <source>
        <strain evidence="1 2">Ve08.2h10</strain>
    </source>
</reference>
<dbReference type="HOGENOM" id="CLU_161085_0_0_1"/>
<proteinExistence type="predicted"/>
<dbReference type="InParanoid" id="A0A0D0CCY8"/>
<name>A0A0D0CCY8_9AGAM</name>
<dbReference type="EMBL" id="KN825976">
    <property type="protein sequence ID" value="KIK80612.1"/>
    <property type="molecule type" value="Genomic_DNA"/>
</dbReference>
<reference evidence="2" key="2">
    <citation type="submission" date="2015-01" db="EMBL/GenBank/DDBJ databases">
        <title>Evolutionary Origins and Diversification of the Mycorrhizal Mutualists.</title>
        <authorList>
            <consortium name="DOE Joint Genome Institute"/>
            <consortium name="Mycorrhizal Genomics Consortium"/>
            <person name="Kohler A."/>
            <person name="Kuo A."/>
            <person name="Nagy L.G."/>
            <person name="Floudas D."/>
            <person name="Copeland A."/>
            <person name="Barry K.W."/>
            <person name="Cichocki N."/>
            <person name="Veneault-Fourrey C."/>
            <person name="LaButti K."/>
            <person name="Lindquist E.A."/>
            <person name="Lipzen A."/>
            <person name="Lundell T."/>
            <person name="Morin E."/>
            <person name="Murat C."/>
            <person name="Riley R."/>
            <person name="Ohm R."/>
            <person name="Sun H."/>
            <person name="Tunlid A."/>
            <person name="Henrissat B."/>
            <person name="Grigoriev I.V."/>
            <person name="Hibbett D.S."/>
            <person name="Martin F."/>
        </authorList>
    </citation>
    <scope>NUCLEOTIDE SEQUENCE [LARGE SCALE GENOMIC DNA]</scope>
    <source>
        <strain evidence="2">Ve08.2h10</strain>
    </source>
</reference>
<dbReference type="OrthoDB" id="3269001at2759"/>
<evidence type="ECO:0000313" key="2">
    <source>
        <dbReference type="Proteomes" id="UP000054538"/>
    </source>
</evidence>
<accession>A0A0D0CCY8</accession>
<dbReference type="STRING" id="930991.A0A0D0CCY8"/>
<dbReference type="PANTHER" id="PTHR46579:SF2">
    <property type="entry name" value="C2H2-TYPE DOMAIN-CONTAINING PROTEIN"/>
    <property type="match status" value="1"/>
</dbReference>
<dbReference type="Proteomes" id="UP000054538">
    <property type="component" value="Unassembled WGS sequence"/>
</dbReference>